<dbReference type="STRING" id="765911.Thivi_0529"/>
<dbReference type="InterPro" id="IPR002016">
    <property type="entry name" value="Haem_peroxidase"/>
</dbReference>
<reference evidence="5 6" key="1">
    <citation type="submission" date="2012-06" db="EMBL/GenBank/DDBJ databases">
        <title>Complete sequence of Thiocystis violascens DSM 198.</title>
        <authorList>
            <consortium name="US DOE Joint Genome Institute"/>
            <person name="Lucas S."/>
            <person name="Han J."/>
            <person name="Lapidus A."/>
            <person name="Cheng J.-F."/>
            <person name="Goodwin L."/>
            <person name="Pitluck S."/>
            <person name="Peters L."/>
            <person name="Ovchinnikova G."/>
            <person name="Teshima H."/>
            <person name="Detter J.C."/>
            <person name="Han C."/>
            <person name="Tapia R."/>
            <person name="Land M."/>
            <person name="Hauser L."/>
            <person name="Kyrpides N."/>
            <person name="Ivanova N."/>
            <person name="Pagani I."/>
            <person name="Vogl K."/>
            <person name="Liu Z."/>
            <person name="Frigaard N.-U."/>
            <person name="Bryant D."/>
            <person name="Woyke T."/>
        </authorList>
    </citation>
    <scope>NUCLEOTIDE SEQUENCE [LARGE SCALE GENOMIC DNA]</scope>
    <source>
        <strain evidence="6">ATCC 17096 / DSM 198 / 6111</strain>
    </source>
</reference>
<dbReference type="PROSITE" id="PS50873">
    <property type="entry name" value="PEROXIDASE_4"/>
    <property type="match status" value="1"/>
</dbReference>
<dbReference type="KEGG" id="tvi:Thivi_0529"/>
<dbReference type="eggNOG" id="COG2200">
    <property type="taxonomic scope" value="Bacteria"/>
</dbReference>
<dbReference type="CDD" id="cd01948">
    <property type="entry name" value="EAL"/>
    <property type="match status" value="1"/>
</dbReference>
<dbReference type="RefSeq" id="WP_014777087.1">
    <property type="nucleotide sequence ID" value="NC_018012.1"/>
</dbReference>
<feature type="domain" description="GGDEF" evidence="4">
    <location>
        <begin position="456"/>
        <end position="611"/>
    </location>
</feature>
<dbReference type="InterPro" id="IPR001633">
    <property type="entry name" value="EAL_dom"/>
</dbReference>
<evidence type="ECO:0000313" key="5">
    <source>
        <dbReference type="EMBL" id="AFL72589.1"/>
    </source>
</evidence>
<dbReference type="PANTHER" id="PTHR33121">
    <property type="entry name" value="CYCLIC DI-GMP PHOSPHODIESTERASE PDEF"/>
    <property type="match status" value="1"/>
</dbReference>
<dbReference type="InterPro" id="IPR000644">
    <property type="entry name" value="CBS_dom"/>
</dbReference>
<dbReference type="SUPFAM" id="SSF141868">
    <property type="entry name" value="EAL domain-like"/>
    <property type="match status" value="1"/>
</dbReference>
<dbReference type="eggNOG" id="COG1253">
    <property type="taxonomic scope" value="Bacteria"/>
</dbReference>
<feature type="compositionally biased region" description="Polar residues" evidence="1">
    <location>
        <begin position="630"/>
        <end position="640"/>
    </location>
</feature>
<evidence type="ECO:0000259" key="4">
    <source>
        <dbReference type="PROSITE" id="PS50887"/>
    </source>
</evidence>
<dbReference type="SUPFAM" id="SSF55073">
    <property type="entry name" value="Nucleotide cyclase"/>
    <property type="match status" value="1"/>
</dbReference>
<dbReference type="Gene3D" id="3.20.20.450">
    <property type="entry name" value="EAL domain"/>
    <property type="match status" value="1"/>
</dbReference>
<keyword evidence="6" id="KW-1185">Reference proteome</keyword>
<dbReference type="Pfam" id="PF00563">
    <property type="entry name" value="EAL"/>
    <property type="match status" value="1"/>
</dbReference>
<dbReference type="SMART" id="SM00052">
    <property type="entry name" value="EAL"/>
    <property type="match status" value="1"/>
</dbReference>
<gene>
    <name evidence="5" type="ordered locus">Thivi_0529</name>
</gene>
<proteinExistence type="predicted"/>
<dbReference type="InterPro" id="IPR046342">
    <property type="entry name" value="CBS_dom_sf"/>
</dbReference>
<dbReference type="PROSITE" id="PS50887">
    <property type="entry name" value="GGDEF"/>
    <property type="match status" value="1"/>
</dbReference>
<evidence type="ECO:0000259" key="2">
    <source>
        <dbReference type="PROSITE" id="PS50873"/>
    </source>
</evidence>
<organism evidence="5 6">
    <name type="scientific">Thiocystis violascens (strain ATCC 17096 / DSM 198 / 6111)</name>
    <name type="common">Chromatium violascens</name>
    <dbReference type="NCBI Taxonomy" id="765911"/>
    <lineage>
        <taxon>Bacteria</taxon>
        <taxon>Pseudomonadati</taxon>
        <taxon>Pseudomonadota</taxon>
        <taxon>Gammaproteobacteria</taxon>
        <taxon>Chromatiales</taxon>
        <taxon>Chromatiaceae</taxon>
        <taxon>Thiocystis</taxon>
    </lineage>
</organism>
<evidence type="ECO:0000313" key="6">
    <source>
        <dbReference type="Proteomes" id="UP000006062"/>
    </source>
</evidence>
<dbReference type="GO" id="GO:0071111">
    <property type="term" value="F:cyclic-guanylate-specific phosphodiesterase activity"/>
    <property type="evidence" value="ECO:0007669"/>
    <property type="project" value="InterPro"/>
</dbReference>
<feature type="region of interest" description="Disordered" evidence="1">
    <location>
        <begin position="601"/>
        <end position="640"/>
    </location>
</feature>
<dbReference type="AlphaFoldDB" id="I3Y6H1"/>
<dbReference type="Gene3D" id="3.30.70.270">
    <property type="match status" value="1"/>
</dbReference>
<evidence type="ECO:0000259" key="3">
    <source>
        <dbReference type="PROSITE" id="PS50883"/>
    </source>
</evidence>
<dbReference type="InterPro" id="IPR035919">
    <property type="entry name" value="EAL_sf"/>
</dbReference>
<dbReference type="SUPFAM" id="SSF54631">
    <property type="entry name" value="CBS-domain pair"/>
    <property type="match status" value="1"/>
</dbReference>
<protein>
    <submittedName>
        <fullName evidence="5">Diguanylate cyclase (GGDEF) domain-containing protein</fullName>
    </submittedName>
</protein>
<dbReference type="InterPro" id="IPR043128">
    <property type="entry name" value="Rev_trsase/Diguanyl_cyclase"/>
</dbReference>
<evidence type="ECO:0000256" key="1">
    <source>
        <dbReference type="SAM" id="MobiDB-lite"/>
    </source>
</evidence>
<accession>I3Y6H1</accession>
<feature type="domain" description="EAL" evidence="3">
    <location>
        <begin position="27"/>
        <end position="277"/>
    </location>
</feature>
<dbReference type="EMBL" id="CP003154">
    <property type="protein sequence ID" value="AFL72589.1"/>
    <property type="molecule type" value="Genomic_DNA"/>
</dbReference>
<feature type="domain" description="Plant heme peroxidase family profile" evidence="2">
    <location>
        <begin position="234"/>
        <end position="559"/>
    </location>
</feature>
<dbReference type="Pfam" id="PF00571">
    <property type="entry name" value="CBS"/>
    <property type="match status" value="1"/>
</dbReference>
<dbReference type="GO" id="GO:0004601">
    <property type="term" value="F:peroxidase activity"/>
    <property type="evidence" value="ECO:0007669"/>
    <property type="project" value="InterPro"/>
</dbReference>
<sequence length="640" mass="71405">MDASAHMTVDRNDAWETSGIAANRTHVSSTHQEIFFARARETLAYALQPIVNIHTGSVYGHEALLRGVTELGFLDVFGLLDHAWNHGFAGALDSLLRDLAIARFAQLPNAGRYRLFFNLDPRLLDLDRPEITSELLRRHGLGSETICLELSENASLTASPQVAELIDAYRRHRFHLAIDDFGSGYAGLRLLYEHPPDLLKIDRFFISGIADDHRKGLFVANTVQLAHVMGISVVAEGVETEAEFLACKDAGCDLVQGYLIARPQLDIDALRPSYEQVIEINRRDRRESHGDLALIQNGLERIPPLSVSASVKAMFEAFRLTKVHQVIPVLDGAERPLGLIHEVDIKEYIYSIYGRELIVNPAFSRSLRDFARPCPAVDTHVSAERLLEAFSAAINPAGLIVTQDDRYLGFISATSLLQLVEQKNLAAARDQNPLSKLPGNIPIHEYVSRILDERDSTWHLVYFDFDNFKAFNDHYGFRLGDRAILMFAELLQKHLGTGAWFIGHIGGDDFFAGTQNAPTHQVIGQMRDLLGKFGADVQSLYDPEDRRRGHLRARDRFGEERDMPLMRCSAAVIEIRPGEDFVSVDSLSRIIAAMKHQAKASSSGLVFRHDPDPRGSALTLPEESPPPPGMSQNRQTLSVK</sequence>
<dbReference type="PROSITE" id="PS50883">
    <property type="entry name" value="EAL"/>
    <property type="match status" value="1"/>
</dbReference>
<dbReference type="GO" id="GO:0020037">
    <property type="term" value="F:heme binding"/>
    <property type="evidence" value="ECO:0007669"/>
    <property type="project" value="InterPro"/>
</dbReference>
<dbReference type="InterPro" id="IPR000160">
    <property type="entry name" value="GGDEF_dom"/>
</dbReference>
<dbReference type="InterPro" id="IPR050706">
    <property type="entry name" value="Cyclic-di-GMP_PDE-like"/>
</dbReference>
<dbReference type="InterPro" id="IPR029787">
    <property type="entry name" value="Nucleotide_cyclase"/>
</dbReference>
<name>I3Y6H1_THIV6</name>
<dbReference type="Pfam" id="PF00990">
    <property type="entry name" value="GGDEF"/>
    <property type="match status" value="1"/>
</dbReference>
<dbReference type="GO" id="GO:0006979">
    <property type="term" value="P:response to oxidative stress"/>
    <property type="evidence" value="ECO:0007669"/>
    <property type="project" value="InterPro"/>
</dbReference>
<dbReference type="HOGENOM" id="CLU_015702_2_1_6"/>
<dbReference type="Proteomes" id="UP000006062">
    <property type="component" value="Chromosome"/>
</dbReference>
<dbReference type="NCBIfam" id="TIGR00254">
    <property type="entry name" value="GGDEF"/>
    <property type="match status" value="1"/>
</dbReference>
<dbReference type="PANTHER" id="PTHR33121:SF76">
    <property type="entry name" value="SIGNALING PROTEIN"/>
    <property type="match status" value="1"/>
</dbReference>
<dbReference type="SMART" id="SM00267">
    <property type="entry name" value="GGDEF"/>
    <property type="match status" value="1"/>
</dbReference>
<dbReference type="eggNOG" id="COG2199">
    <property type="taxonomic scope" value="Bacteria"/>
</dbReference>